<proteinExistence type="inferred from homology"/>
<keyword evidence="11" id="KW-0256">Endoplasmic reticulum</keyword>
<evidence type="ECO:0000256" key="9">
    <source>
        <dbReference type="ARBA" id="ARBA00022771"/>
    </source>
</evidence>
<name>A0A7D9D0M2_DEKBR</name>
<dbReference type="GO" id="GO:0005789">
    <property type="term" value="C:endoplasmic reticulum membrane"/>
    <property type="evidence" value="ECO:0007669"/>
    <property type="project" value="UniProtKB-SubCell"/>
</dbReference>
<feature type="transmembrane region" description="Helical" evidence="17">
    <location>
        <begin position="49"/>
        <end position="67"/>
    </location>
</feature>
<evidence type="ECO:0000256" key="6">
    <source>
        <dbReference type="ARBA" id="ARBA00022679"/>
    </source>
</evidence>
<keyword evidence="10" id="KW-0833">Ubl conjugation pathway</keyword>
<dbReference type="InterPro" id="IPR057992">
    <property type="entry name" value="TPR_SYVN1_N"/>
</dbReference>
<dbReference type="InterPro" id="IPR013083">
    <property type="entry name" value="Znf_RING/FYVE/PHD"/>
</dbReference>
<dbReference type="AlphaFoldDB" id="A0A7D9D0M2"/>
<accession>A0A7D9D0M2</accession>
<dbReference type="PANTHER" id="PTHR22763">
    <property type="entry name" value="RING ZINC FINGER PROTEIN"/>
    <property type="match status" value="1"/>
</dbReference>
<keyword evidence="9 15" id="KW-0863">Zinc-finger</keyword>
<dbReference type="GO" id="GO:0061630">
    <property type="term" value="F:ubiquitin protein ligase activity"/>
    <property type="evidence" value="ECO:0007669"/>
    <property type="project" value="UniProtKB-EC"/>
</dbReference>
<dbReference type="GO" id="GO:0036503">
    <property type="term" value="P:ERAD pathway"/>
    <property type="evidence" value="ECO:0007669"/>
    <property type="project" value="TreeGrafter"/>
</dbReference>
<comment type="subcellular location">
    <subcellularLocation>
        <location evidence="2">Endoplasmic reticulum membrane</location>
        <topology evidence="2">Multi-pass membrane protein</topology>
    </subcellularLocation>
</comment>
<dbReference type="GO" id="GO:0008270">
    <property type="term" value="F:zinc ion binding"/>
    <property type="evidence" value="ECO:0007669"/>
    <property type="project" value="UniProtKB-KW"/>
</dbReference>
<dbReference type="EMBL" id="CABFWN010000005">
    <property type="protein sequence ID" value="VUG19719.1"/>
    <property type="molecule type" value="Genomic_DNA"/>
</dbReference>
<keyword evidence="12" id="KW-0862">Zinc</keyword>
<keyword evidence="20" id="KW-1185">Reference proteome</keyword>
<evidence type="ECO:0000256" key="16">
    <source>
        <dbReference type="SAM" id="MobiDB-lite"/>
    </source>
</evidence>
<feature type="transmembrane region" description="Helical" evidence="17">
    <location>
        <begin position="107"/>
        <end position="126"/>
    </location>
</feature>
<dbReference type="InterPro" id="IPR001841">
    <property type="entry name" value="Znf_RING"/>
</dbReference>
<feature type="compositionally biased region" description="Polar residues" evidence="16">
    <location>
        <begin position="435"/>
        <end position="462"/>
    </location>
</feature>
<keyword evidence="14 17" id="KW-0472">Membrane</keyword>
<evidence type="ECO:0000256" key="8">
    <source>
        <dbReference type="ARBA" id="ARBA00022723"/>
    </source>
</evidence>
<evidence type="ECO:0000256" key="10">
    <source>
        <dbReference type="ARBA" id="ARBA00022786"/>
    </source>
</evidence>
<evidence type="ECO:0000256" key="3">
    <source>
        <dbReference type="ARBA" id="ARBA00004906"/>
    </source>
</evidence>
<feature type="compositionally biased region" description="Low complexity" evidence="16">
    <location>
        <begin position="392"/>
        <end position="410"/>
    </location>
</feature>
<evidence type="ECO:0000259" key="18">
    <source>
        <dbReference type="PROSITE" id="PS50089"/>
    </source>
</evidence>
<dbReference type="InterPro" id="IPR058051">
    <property type="entry name" value="Znf_RING_synoviolin"/>
</dbReference>
<dbReference type="GO" id="GO:0043161">
    <property type="term" value="P:proteasome-mediated ubiquitin-dependent protein catabolic process"/>
    <property type="evidence" value="ECO:0007669"/>
    <property type="project" value="TreeGrafter"/>
</dbReference>
<evidence type="ECO:0000256" key="14">
    <source>
        <dbReference type="ARBA" id="ARBA00023136"/>
    </source>
</evidence>
<evidence type="ECO:0000256" key="5">
    <source>
        <dbReference type="ARBA" id="ARBA00012483"/>
    </source>
</evidence>
<dbReference type="Proteomes" id="UP000478008">
    <property type="component" value="Unassembled WGS sequence"/>
</dbReference>
<dbReference type="Pfam" id="PF13639">
    <property type="entry name" value="zf-RING_2"/>
    <property type="match status" value="1"/>
</dbReference>
<organism evidence="19 20">
    <name type="scientific">Dekkera bruxellensis</name>
    <name type="common">Brettanomyces custersii</name>
    <dbReference type="NCBI Taxonomy" id="5007"/>
    <lineage>
        <taxon>Eukaryota</taxon>
        <taxon>Fungi</taxon>
        <taxon>Dikarya</taxon>
        <taxon>Ascomycota</taxon>
        <taxon>Saccharomycotina</taxon>
        <taxon>Pichiomycetes</taxon>
        <taxon>Pichiales</taxon>
        <taxon>Pichiaceae</taxon>
        <taxon>Brettanomyces</taxon>
    </lineage>
</organism>
<evidence type="ECO:0000256" key="17">
    <source>
        <dbReference type="SAM" id="Phobius"/>
    </source>
</evidence>
<feature type="domain" description="RING-type" evidence="18">
    <location>
        <begin position="308"/>
        <end position="356"/>
    </location>
</feature>
<comment type="similarity">
    <text evidence="4">Belongs to the HRD1 family.</text>
</comment>
<sequence length="555" mass="63439">MALAIPRKYLFGAYLAASTALTAYAINQALWTRPNVYTAGIELSKGMNMLILTNWLIGWSVFVGKMLQEMMFGELRLIEIEHLYERAWFTVTNLLMTLAMFRSENNLLIFGMIMVLLFMKVFHWILGDRIELLFQRQQQDPNSSLKKVLWDRTTGTLVIFLVMDYKVISSCIDHAFVHSTDVFVVFGLDFLMVYLELLEGALKFALNVMEMIYLKWYPEEEVWEDKVWISKIGMIIISVIRLMAVFFVFIGLIYAYIIPVNFTRDVYVGVVRLAKQLKDFFYFLKAARDLDAHISDATEEDLDGQTMCIICRDDMTTDVPNKRGRNAPKKLPCGHVLHFGCLKSWLERSHCCPTCRREVFNSSEGNLPEWTHHHHVEGENGANGENRENRENIGNMENMQNANNENGINDGNDENRRNTANEANGENVINRESETNTINEEASRTSNQQQNHTNHLGSTQSPSDDDSIEYSHFRSMHIPNDEVIPPGWNIVPLMRMPLAEGGSGGNLDNSYRVLIQNDTCTLQVTDELKAGSKSIKGITGKEQPDVIVPEKRLLK</sequence>
<dbReference type="Gene3D" id="3.30.40.10">
    <property type="entry name" value="Zinc/RING finger domain, C3HC4 (zinc finger)"/>
    <property type="match status" value="1"/>
</dbReference>
<dbReference type="CDD" id="cd16479">
    <property type="entry name" value="RING-H2_synoviolin"/>
    <property type="match status" value="1"/>
</dbReference>
<evidence type="ECO:0000256" key="4">
    <source>
        <dbReference type="ARBA" id="ARBA00010089"/>
    </source>
</evidence>
<dbReference type="SUPFAM" id="SSF57850">
    <property type="entry name" value="RING/U-box"/>
    <property type="match status" value="1"/>
</dbReference>
<dbReference type="PROSITE" id="PS50089">
    <property type="entry name" value="ZF_RING_2"/>
    <property type="match status" value="1"/>
</dbReference>
<dbReference type="SMART" id="SM00184">
    <property type="entry name" value="RING"/>
    <property type="match status" value="1"/>
</dbReference>
<keyword evidence="13 17" id="KW-1133">Transmembrane helix</keyword>
<keyword evidence="6" id="KW-0808">Transferase</keyword>
<dbReference type="PANTHER" id="PTHR22763:SF184">
    <property type="entry name" value="E3 UBIQUITIN-PROTEIN LIGASE SYNOVIOLIN"/>
    <property type="match status" value="1"/>
</dbReference>
<comment type="catalytic activity">
    <reaction evidence="1">
        <text>S-ubiquitinyl-[E2 ubiquitin-conjugating enzyme]-L-cysteine + [acceptor protein]-L-lysine = [E2 ubiquitin-conjugating enzyme]-L-cysteine + N(6)-ubiquitinyl-[acceptor protein]-L-lysine.</text>
        <dbReference type="EC" id="2.3.2.27"/>
    </reaction>
</comment>
<evidence type="ECO:0000256" key="7">
    <source>
        <dbReference type="ARBA" id="ARBA00022692"/>
    </source>
</evidence>
<dbReference type="EC" id="2.3.2.27" evidence="5"/>
<keyword evidence="7 17" id="KW-0812">Transmembrane</keyword>
<dbReference type="InterPro" id="IPR050731">
    <property type="entry name" value="HRD1_E3_ubiq-ligases"/>
</dbReference>
<comment type="pathway">
    <text evidence="3">Protein modification; protein ubiquitination.</text>
</comment>
<feature type="region of interest" description="Disordered" evidence="16">
    <location>
        <begin position="364"/>
        <end position="468"/>
    </location>
</feature>
<protein>
    <recommendedName>
        <fullName evidence="5">RING-type E3 ubiquitin transferase</fullName>
        <ecNumber evidence="5">2.3.2.27</ecNumber>
    </recommendedName>
</protein>
<evidence type="ECO:0000256" key="11">
    <source>
        <dbReference type="ARBA" id="ARBA00022824"/>
    </source>
</evidence>
<dbReference type="Pfam" id="PF25563">
    <property type="entry name" value="TPR_SYVN1_N"/>
    <property type="match status" value="1"/>
</dbReference>
<feature type="transmembrane region" description="Helical" evidence="17">
    <location>
        <begin position="232"/>
        <end position="257"/>
    </location>
</feature>
<evidence type="ECO:0000256" key="15">
    <source>
        <dbReference type="PROSITE-ProRule" id="PRU00175"/>
    </source>
</evidence>
<evidence type="ECO:0000256" key="13">
    <source>
        <dbReference type="ARBA" id="ARBA00022989"/>
    </source>
</evidence>
<evidence type="ECO:0000313" key="19">
    <source>
        <dbReference type="EMBL" id="VUG19719.1"/>
    </source>
</evidence>
<evidence type="ECO:0000313" key="20">
    <source>
        <dbReference type="Proteomes" id="UP000478008"/>
    </source>
</evidence>
<evidence type="ECO:0000256" key="1">
    <source>
        <dbReference type="ARBA" id="ARBA00000900"/>
    </source>
</evidence>
<gene>
    <name evidence="19" type="ORF">DEBR0S5_10220G</name>
</gene>
<reference evidence="19 20" key="1">
    <citation type="submission" date="2019-07" db="EMBL/GenBank/DDBJ databases">
        <authorList>
            <person name="Friedrich A."/>
            <person name="Schacherer J."/>
        </authorList>
    </citation>
    <scope>NUCLEOTIDE SEQUENCE [LARGE SCALE GENOMIC DNA]</scope>
</reference>
<keyword evidence="8" id="KW-0479">Metal-binding</keyword>
<evidence type="ECO:0000256" key="2">
    <source>
        <dbReference type="ARBA" id="ARBA00004477"/>
    </source>
</evidence>
<evidence type="ECO:0000256" key="12">
    <source>
        <dbReference type="ARBA" id="ARBA00022833"/>
    </source>
</evidence>